<dbReference type="OMA" id="CIIKTND"/>
<dbReference type="InterPro" id="IPR003591">
    <property type="entry name" value="Leu-rich_rpt_typical-subtyp"/>
</dbReference>
<evidence type="ECO:0000313" key="5">
    <source>
        <dbReference type="Proteomes" id="UP000002320"/>
    </source>
</evidence>
<dbReference type="PANTHER" id="PTHR48051:SF1">
    <property type="entry name" value="RAS SUPPRESSOR PROTEIN 1"/>
    <property type="match status" value="1"/>
</dbReference>
<dbReference type="STRING" id="7176.B0X2D8"/>
<keyword evidence="1" id="KW-0433">Leucine-rich repeat</keyword>
<evidence type="ECO:0000313" key="4">
    <source>
        <dbReference type="EnsemblMetazoa" id="CPIJ013311-PA"/>
    </source>
</evidence>
<dbReference type="PANTHER" id="PTHR48051">
    <property type="match status" value="1"/>
</dbReference>
<dbReference type="InterPro" id="IPR025875">
    <property type="entry name" value="Leu-rich_rpt_4"/>
</dbReference>
<evidence type="ECO:0000256" key="1">
    <source>
        <dbReference type="ARBA" id="ARBA00022614"/>
    </source>
</evidence>
<sequence length="177" mass="19948">MGLNKCIIKTNDGTNSIKSNKSRVTFSDLETIELDSLEIDFEKLDEIKVLEEEDVCVQIVVPSESSAKKCPSSFQTNVDKNEDAKRLDLGDSGLQQIPEIFLQSPTDVEELLAGRNKLQELALRALAEFTRLKVLRLNGNGLKSFPESLLSMRNLRVLDLEENEIRKLPEKVALMTR</sequence>
<dbReference type="VEuPathDB" id="VectorBase:CQUJHB009575"/>
<dbReference type="SUPFAM" id="SSF52058">
    <property type="entry name" value="L domain-like"/>
    <property type="match status" value="1"/>
</dbReference>
<dbReference type="InParanoid" id="B0X2D8"/>
<reference evidence="3" key="1">
    <citation type="submission" date="2007-03" db="EMBL/GenBank/DDBJ databases">
        <title>Annotation of Culex pipiens quinquefasciatus.</title>
        <authorList>
            <consortium name="The Broad Institute Genome Sequencing Platform"/>
            <person name="Atkinson P.W."/>
            <person name="Hemingway J."/>
            <person name="Christensen B.M."/>
            <person name="Higgs S."/>
            <person name="Kodira C."/>
            <person name="Hannick L."/>
            <person name="Megy K."/>
            <person name="O'Leary S."/>
            <person name="Pearson M."/>
            <person name="Haas B.J."/>
            <person name="Mauceli E."/>
            <person name="Wortman J.R."/>
            <person name="Lee N.H."/>
            <person name="Guigo R."/>
            <person name="Stanke M."/>
            <person name="Alvarado L."/>
            <person name="Amedeo P."/>
            <person name="Antoine C.H."/>
            <person name="Arensburger P."/>
            <person name="Bidwell S.L."/>
            <person name="Crawford M."/>
            <person name="Camaro F."/>
            <person name="Devon K."/>
            <person name="Engels R."/>
            <person name="Hammond M."/>
            <person name="Howarth C."/>
            <person name="Koehrsen M."/>
            <person name="Lawson D."/>
            <person name="Montgomery P."/>
            <person name="Nene V."/>
            <person name="Nusbaum C."/>
            <person name="Puiu D."/>
            <person name="Romero-Severson J."/>
            <person name="Severson D.W."/>
            <person name="Shumway M."/>
            <person name="Sisk P."/>
            <person name="Stolte C."/>
            <person name="Zeng Q."/>
            <person name="Eisenstadt E."/>
            <person name="Fraser-Liggett C."/>
            <person name="Strausberg R."/>
            <person name="Galagan J."/>
            <person name="Birren B."/>
            <person name="Collins F.H."/>
        </authorList>
    </citation>
    <scope>NUCLEOTIDE SEQUENCE [LARGE SCALE GENOMIC DNA]</scope>
    <source>
        <strain evidence="3">JHB</strain>
    </source>
</reference>
<proteinExistence type="predicted"/>
<dbReference type="VEuPathDB" id="VectorBase:CPIJ013311"/>
<reference evidence="4" key="2">
    <citation type="submission" date="2021-02" db="UniProtKB">
        <authorList>
            <consortium name="EnsemblMetazoa"/>
        </authorList>
    </citation>
    <scope>IDENTIFICATION</scope>
    <source>
        <strain evidence="4">JHB</strain>
    </source>
</reference>
<dbReference type="PROSITE" id="PS51450">
    <property type="entry name" value="LRR"/>
    <property type="match status" value="1"/>
</dbReference>
<dbReference type="Proteomes" id="UP000002320">
    <property type="component" value="Unassembled WGS sequence"/>
</dbReference>
<keyword evidence="5" id="KW-1185">Reference proteome</keyword>
<dbReference type="SMART" id="SM00369">
    <property type="entry name" value="LRR_TYP"/>
    <property type="match status" value="2"/>
</dbReference>
<dbReference type="OrthoDB" id="737510at2759"/>
<evidence type="ECO:0000256" key="2">
    <source>
        <dbReference type="ARBA" id="ARBA00022737"/>
    </source>
</evidence>
<dbReference type="AlphaFoldDB" id="B0X2D8"/>
<organism>
    <name type="scientific">Culex quinquefasciatus</name>
    <name type="common">Southern house mosquito</name>
    <name type="synonym">Culex pungens</name>
    <dbReference type="NCBI Taxonomy" id="7176"/>
    <lineage>
        <taxon>Eukaryota</taxon>
        <taxon>Metazoa</taxon>
        <taxon>Ecdysozoa</taxon>
        <taxon>Arthropoda</taxon>
        <taxon>Hexapoda</taxon>
        <taxon>Insecta</taxon>
        <taxon>Pterygota</taxon>
        <taxon>Neoptera</taxon>
        <taxon>Endopterygota</taxon>
        <taxon>Diptera</taxon>
        <taxon>Nematocera</taxon>
        <taxon>Culicoidea</taxon>
        <taxon>Culicidae</taxon>
        <taxon>Culicinae</taxon>
        <taxon>Culicini</taxon>
        <taxon>Culex</taxon>
        <taxon>Culex</taxon>
    </lineage>
</organism>
<accession>B0X2D8</accession>
<dbReference type="eggNOG" id="KOG0618">
    <property type="taxonomic scope" value="Eukaryota"/>
</dbReference>
<dbReference type="HOGENOM" id="CLU_1519356_0_0_1"/>
<dbReference type="KEGG" id="cqu:CpipJ_CPIJ013311"/>
<dbReference type="InterPro" id="IPR001611">
    <property type="entry name" value="Leu-rich_rpt"/>
</dbReference>
<dbReference type="GO" id="GO:0005737">
    <property type="term" value="C:cytoplasm"/>
    <property type="evidence" value="ECO:0007669"/>
    <property type="project" value="TreeGrafter"/>
</dbReference>
<dbReference type="Pfam" id="PF12799">
    <property type="entry name" value="LRR_4"/>
    <property type="match status" value="1"/>
</dbReference>
<gene>
    <name evidence="4" type="primary">6046641</name>
    <name evidence="3" type="ORF">CpipJ_CPIJ013311</name>
</gene>
<dbReference type="EMBL" id="DS232286">
    <property type="protein sequence ID" value="EDS39161.1"/>
    <property type="molecule type" value="Genomic_DNA"/>
</dbReference>
<dbReference type="InterPro" id="IPR032675">
    <property type="entry name" value="LRR_dom_sf"/>
</dbReference>
<protein>
    <submittedName>
        <fullName evidence="3 4">Uncharacterized protein</fullName>
    </submittedName>
</protein>
<evidence type="ECO:0000313" key="3">
    <source>
        <dbReference type="EMBL" id="EDS39161.1"/>
    </source>
</evidence>
<keyword evidence="2" id="KW-0677">Repeat</keyword>
<name>B0X2D8_CULQU</name>
<dbReference type="InterPro" id="IPR050216">
    <property type="entry name" value="LRR_domain-containing"/>
</dbReference>
<dbReference type="Gene3D" id="3.80.10.10">
    <property type="entry name" value="Ribonuclease Inhibitor"/>
    <property type="match status" value="1"/>
</dbReference>
<dbReference type="EnsemblMetazoa" id="CPIJ013311-RA">
    <property type="protein sequence ID" value="CPIJ013311-PA"/>
    <property type="gene ID" value="CPIJ013311"/>
</dbReference>